<dbReference type="RefSeq" id="WP_208889469.1">
    <property type="nucleotide sequence ID" value="NZ_CP019336.1"/>
</dbReference>
<proteinExistence type="predicted"/>
<name>A0ABM6Q2F4_9FLAO</name>
<evidence type="ECO:0000256" key="1">
    <source>
        <dbReference type="SAM" id="Phobius"/>
    </source>
</evidence>
<keyword evidence="3" id="KW-1185">Reference proteome</keyword>
<evidence type="ECO:0000313" key="3">
    <source>
        <dbReference type="Proteomes" id="UP000232721"/>
    </source>
</evidence>
<feature type="transmembrane region" description="Helical" evidence="1">
    <location>
        <begin position="12"/>
        <end position="33"/>
    </location>
</feature>
<protein>
    <recommendedName>
        <fullName evidence="4">DUF4145 domain-containing protein</fullName>
    </recommendedName>
</protein>
<dbReference type="EMBL" id="CP019336">
    <property type="protein sequence ID" value="AUC23428.1"/>
    <property type="molecule type" value="Genomic_DNA"/>
</dbReference>
<reference evidence="2 3" key="1">
    <citation type="submission" date="2017-02" db="EMBL/GenBank/DDBJ databases">
        <title>Trade-off between light-utilization and light-protection in marine flavobacteria.</title>
        <authorList>
            <person name="Kumagai Y."/>
            <person name="Yoshizawa S."/>
            <person name="Kogure K."/>
            <person name="Iwasaki W."/>
        </authorList>
    </citation>
    <scope>NUCLEOTIDE SEQUENCE [LARGE SCALE GENOMIC DNA]</scope>
    <source>
        <strain evidence="2 3">KCTC 23670</strain>
    </source>
</reference>
<keyword evidence="1" id="KW-0472">Membrane</keyword>
<organism evidence="2 3">
    <name type="scientific">Polaribacter sejongensis</name>
    <dbReference type="NCBI Taxonomy" id="985043"/>
    <lineage>
        <taxon>Bacteria</taxon>
        <taxon>Pseudomonadati</taxon>
        <taxon>Bacteroidota</taxon>
        <taxon>Flavobacteriia</taxon>
        <taxon>Flavobacteriales</taxon>
        <taxon>Flavobacteriaceae</taxon>
    </lineage>
</organism>
<evidence type="ECO:0008006" key="4">
    <source>
        <dbReference type="Google" id="ProtNLM"/>
    </source>
</evidence>
<keyword evidence="1" id="KW-1133">Transmembrane helix</keyword>
<evidence type="ECO:0000313" key="2">
    <source>
        <dbReference type="EMBL" id="AUC23428.1"/>
    </source>
</evidence>
<accession>A0ABM6Q2F4</accession>
<sequence length="243" mass="27726">MDENLENYISLLATVLGLISLIVASISGVSNSIKQRRLLKELKKKELETILDSSDILALGEYLDNDIGKLSISDYVDNKKLTKKVDYLISRLTRFVGTEEEIKSEKEAQEKFESEHPASELIKEFPFTEKVSEEFDKIINELYMGEPWNALARLRRYIEILLKNIGEENGLEIKKVYSVTKLLDILTRNKIIDSDIANNLRYPIHVSNRAVHGQELKRGEAEEAIHHAAYAIQKLINTAPNNV</sequence>
<keyword evidence="1" id="KW-0812">Transmembrane</keyword>
<dbReference type="Proteomes" id="UP000232721">
    <property type="component" value="Chromosome"/>
</dbReference>
<gene>
    <name evidence="2" type="ORF">BTO15_15550</name>
</gene>